<dbReference type="PANTHER" id="PTHR21725:SF1">
    <property type="entry name" value="E3 UBIQUITIN-PROTEIN LIGASE UBR4"/>
    <property type="match status" value="1"/>
</dbReference>
<accession>A0A5J4Q8M0</accession>
<dbReference type="InterPro" id="IPR025704">
    <property type="entry name" value="E3_Ub_ligase_UBR4_C"/>
</dbReference>
<evidence type="ECO:0000313" key="2">
    <source>
        <dbReference type="EMBL" id="KAA6317370.1"/>
    </source>
</evidence>
<dbReference type="InterPro" id="IPR045189">
    <property type="entry name" value="UBR4-like"/>
</dbReference>
<evidence type="ECO:0000259" key="1">
    <source>
        <dbReference type="Pfam" id="PF13764"/>
    </source>
</evidence>
<reference evidence="2 3" key="1">
    <citation type="submission" date="2019-03" db="EMBL/GenBank/DDBJ databases">
        <title>Single cell metagenomics reveals metabolic interactions within the superorganism composed of flagellate Streblomastix strix and complex community of Bacteroidetes bacteria on its surface.</title>
        <authorList>
            <person name="Treitli S.C."/>
            <person name="Kolisko M."/>
            <person name="Husnik F."/>
            <person name="Keeling P."/>
            <person name="Hampl V."/>
        </authorList>
    </citation>
    <scope>NUCLEOTIDE SEQUENCE [LARGE SCALE GENOMIC DNA]</scope>
    <source>
        <strain evidence="2">ST1C</strain>
    </source>
</reference>
<gene>
    <name evidence="2" type="ORF">EZS28_055112</name>
</gene>
<dbReference type="OrthoDB" id="9027115at2759"/>
<dbReference type="PANTHER" id="PTHR21725">
    <property type="entry name" value="E3 UBIQUITIN-PROTEIN LIGASE UBR4"/>
    <property type="match status" value="1"/>
</dbReference>
<sequence length="203" mass="23570">GNQKQLSEEEKYREQLLTSRQALLVTSCVRALQRHSFAHKIELRKDHKRNRIDTQNRKANKESSKSGSTFSSLVPIAVFGRMCLMLCPIRQVPEIQLRIKKKQSQEEFIPGSVSDKPFSSKTLSGPLFRDLKKRICSECSLGESVVQDDNTLEMLVDDKLINLDLSIVAVYEKIWIPHLRDGNRQHLRRNGDNERERNRRDEQ</sequence>
<feature type="domain" description="E3 ubiquitin ligase UBR4 C-terminal" evidence="1">
    <location>
        <begin position="116"/>
        <end position="180"/>
    </location>
</feature>
<dbReference type="Pfam" id="PF13764">
    <property type="entry name" value="E3_UbLigase_R4"/>
    <property type="match status" value="1"/>
</dbReference>
<feature type="non-terminal residue" evidence="2">
    <location>
        <position position="1"/>
    </location>
</feature>
<proteinExistence type="predicted"/>
<dbReference type="Proteomes" id="UP000324800">
    <property type="component" value="Unassembled WGS sequence"/>
</dbReference>
<organism evidence="2 3">
    <name type="scientific">Streblomastix strix</name>
    <dbReference type="NCBI Taxonomy" id="222440"/>
    <lineage>
        <taxon>Eukaryota</taxon>
        <taxon>Metamonada</taxon>
        <taxon>Preaxostyla</taxon>
        <taxon>Oxymonadida</taxon>
        <taxon>Streblomastigidae</taxon>
        <taxon>Streblomastix</taxon>
    </lineage>
</organism>
<dbReference type="EMBL" id="SNRW01046636">
    <property type="protein sequence ID" value="KAA6317370.1"/>
    <property type="molecule type" value="Genomic_DNA"/>
</dbReference>
<comment type="caution">
    <text evidence="2">The sequence shown here is derived from an EMBL/GenBank/DDBJ whole genome shotgun (WGS) entry which is preliminary data.</text>
</comment>
<evidence type="ECO:0000313" key="3">
    <source>
        <dbReference type="Proteomes" id="UP000324800"/>
    </source>
</evidence>
<name>A0A5J4Q8M0_9EUKA</name>
<dbReference type="AlphaFoldDB" id="A0A5J4Q8M0"/>
<protein>
    <recommendedName>
        <fullName evidence="1">E3 ubiquitin ligase UBR4 C-terminal domain-containing protein</fullName>
    </recommendedName>
</protein>
<feature type="non-terminal residue" evidence="2">
    <location>
        <position position="203"/>
    </location>
</feature>